<evidence type="ECO:0000313" key="8">
    <source>
        <dbReference type="Proteomes" id="UP000321933"/>
    </source>
</evidence>
<reference evidence="7 8" key="1">
    <citation type="submission" date="2019-08" db="EMBL/GenBank/DDBJ databases">
        <title>Parahaliea maris sp. nov., isolated from the surface seawater.</title>
        <authorList>
            <person name="Liu Y."/>
        </authorList>
    </citation>
    <scope>NUCLEOTIDE SEQUENCE [LARGE SCALE GENOMIC DNA]</scope>
    <source>
        <strain evidence="7 8">S2-26</strain>
    </source>
</reference>
<name>A0A5C8ZQT3_9GAMM</name>
<evidence type="ECO:0000256" key="1">
    <source>
        <dbReference type="ARBA" id="ARBA00004651"/>
    </source>
</evidence>
<dbReference type="PANTHER" id="PTHR43652">
    <property type="entry name" value="BASIC AMINO ACID ANTIPORTER YFCC-RELATED"/>
    <property type="match status" value="1"/>
</dbReference>
<dbReference type="EMBL" id="VRYZ01000007">
    <property type="protein sequence ID" value="TXS90020.1"/>
    <property type="molecule type" value="Genomic_DNA"/>
</dbReference>
<keyword evidence="8" id="KW-1185">Reference proteome</keyword>
<keyword evidence="2" id="KW-1003">Cell membrane</keyword>
<dbReference type="AlphaFoldDB" id="A0A5C8ZQT3"/>
<feature type="transmembrane region" description="Helical" evidence="6">
    <location>
        <begin position="322"/>
        <end position="340"/>
    </location>
</feature>
<evidence type="ECO:0000256" key="4">
    <source>
        <dbReference type="ARBA" id="ARBA00022989"/>
    </source>
</evidence>
<proteinExistence type="predicted"/>
<dbReference type="Proteomes" id="UP000321933">
    <property type="component" value="Unassembled WGS sequence"/>
</dbReference>
<feature type="transmembrane region" description="Helical" evidence="6">
    <location>
        <begin position="127"/>
        <end position="147"/>
    </location>
</feature>
<dbReference type="OrthoDB" id="255482at2"/>
<evidence type="ECO:0000256" key="5">
    <source>
        <dbReference type="ARBA" id="ARBA00023136"/>
    </source>
</evidence>
<accession>A0A5C8ZQT3</accession>
<dbReference type="Pfam" id="PF03606">
    <property type="entry name" value="DcuC"/>
    <property type="match status" value="1"/>
</dbReference>
<evidence type="ECO:0000256" key="6">
    <source>
        <dbReference type="SAM" id="Phobius"/>
    </source>
</evidence>
<feature type="transmembrane region" description="Helical" evidence="6">
    <location>
        <begin position="168"/>
        <end position="187"/>
    </location>
</feature>
<keyword evidence="5 6" id="KW-0472">Membrane</keyword>
<gene>
    <name evidence="7" type="primary">yfcC</name>
    <name evidence="7" type="ORF">FVW59_15560</name>
</gene>
<feature type="transmembrane region" description="Helical" evidence="6">
    <location>
        <begin position="361"/>
        <end position="380"/>
    </location>
</feature>
<comment type="subcellular location">
    <subcellularLocation>
        <location evidence="1">Cell membrane</location>
        <topology evidence="1">Multi-pass membrane protein</topology>
    </subcellularLocation>
</comment>
<dbReference type="NCBIfam" id="NF008611">
    <property type="entry name" value="PRK11588.1"/>
    <property type="match status" value="1"/>
</dbReference>
<keyword evidence="4 6" id="KW-1133">Transmembrane helix</keyword>
<comment type="caution">
    <text evidence="7">The sequence shown here is derived from an EMBL/GenBank/DDBJ whole genome shotgun (WGS) entry which is preliminary data.</text>
</comment>
<dbReference type="GO" id="GO:0005886">
    <property type="term" value="C:plasma membrane"/>
    <property type="evidence" value="ECO:0007669"/>
    <property type="project" value="UniProtKB-SubCell"/>
</dbReference>
<keyword evidence="3 6" id="KW-0812">Transmembrane</keyword>
<evidence type="ECO:0000256" key="2">
    <source>
        <dbReference type="ARBA" id="ARBA00022475"/>
    </source>
</evidence>
<dbReference type="InterPro" id="IPR051679">
    <property type="entry name" value="DASS-Related_Transporters"/>
</dbReference>
<organism evidence="7 8">
    <name type="scientific">Parahaliea aestuarii</name>
    <dbReference type="NCBI Taxonomy" id="1852021"/>
    <lineage>
        <taxon>Bacteria</taxon>
        <taxon>Pseudomonadati</taxon>
        <taxon>Pseudomonadota</taxon>
        <taxon>Gammaproteobacteria</taxon>
        <taxon>Cellvibrionales</taxon>
        <taxon>Halieaceae</taxon>
        <taxon>Parahaliea</taxon>
    </lineage>
</organism>
<feature type="transmembrane region" description="Helical" evidence="6">
    <location>
        <begin position="392"/>
        <end position="414"/>
    </location>
</feature>
<feature type="transmembrane region" description="Helical" evidence="6">
    <location>
        <begin position="491"/>
        <end position="513"/>
    </location>
</feature>
<evidence type="ECO:0000256" key="3">
    <source>
        <dbReference type="ARBA" id="ARBA00022692"/>
    </source>
</evidence>
<feature type="transmembrane region" description="Helical" evidence="6">
    <location>
        <begin position="52"/>
        <end position="69"/>
    </location>
</feature>
<feature type="transmembrane region" description="Helical" evidence="6">
    <location>
        <begin position="252"/>
        <end position="270"/>
    </location>
</feature>
<protein>
    <submittedName>
        <fullName evidence="7">Putative basic amino acid antiporter YfcC</fullName>
    </submittedName>
</protein>
<dbReference type="InterPro" id="IPR018385">
    <property type="entry name" value="C4_dicarb_anaerob_car-like"/>
</dbReference>
<feature type="transmembrane region" description="Helical" evidence="6">
    <location>
        <begin position="193"/>
        <end position="218"/>
    </location>
</feature>
<evidence type="ECO:0000313" key="7">
    <source>
        <dbReference type="EMBL" id="TXS90020.1"/>
    </source>
</evidence>
<feature type="transmembrane region" description="Helical" evidence="6">
    <location>
        <begin position="296"/>
        <end position="316"/>
    </location>
</feature>
<dbReference type="PANTHER" id="PTHR43652:SF2">
    <property type="entry name" value="BASIC AMINO ACID ANTIPORTER YFCC-RELATED"/>
    <property type="match status" value="1"/>
</dbReference>
<sequence>MPWSWPLAPTTGRRRWRPSPASTRYLKGIAALSTEVPAVAAGGAQRWLPDTYLILAGIALLVFGLGFVVEPGVFLLVEGAADAAPRVDPDSFRTVAGQPLALFAADGQRGLFNALYEGLVSGSRSGGAVGIMAFILLTGGAFGIVTATGAVDRGIGAMTGLARGDGRILLAVLFLMFSLSGAVFGMGEEVAPFVLVLMPVLQRLGYSASTVVMVTYLATQVGFATSWMNPFSLAIAQGIAGLPLLSGLSLRLVMWAVFTLLSLVWVLRLARRERRAVVPEAGVSAPLPGLGWGDRLVLLALAATLAWLIWGVARAGYYLPEIATQFVVLGAVAAVLGVVFGLNGMSGNSAMAAFRRGASDLLPAALVVGFARGIVYLMGGDDPQQPSLLNTLLFHATQALDGLPATAAAWLMLLGQSVFNFFVSSGSGQAALTMPLMAPLGDLVGVSRQVSVLAFQLGDGLSNLVVPTSAGLMASLGAARLDWALWLRASAGLFLGLWLLASVFVVVAVLIGYQ</sequence>